<dbReference type="SUPFAM" id="SSF55021">
    <property type="entry name" value="ACT-like"/>
    <property type="match status" value="1"/>
</dbReference>
<comment type="caution">
    <text evidence="13">The sequence shown here is derived from an EMBL/GenBank/DDBJ whole genome shotgun (WGS) entry which is preliminary data.</text>
</comment>
<dbReference type="GO" id="GO:0005886">
    <property type="term" value="C:plasma membrane"/>
    <property type="evidence" value="ECO:0007669"/>
    <property type="project" value="UniProtKB-SubCell"/>
</dbReference>
<dbReference type="FunFam" id="3.40.50.300:FF:000056">
    <property type="entry name" value="Cell division ATP-binding protein FtsE"/>
    <property type="match status" value="1"/>
</dbReference>
<evidence type="ECO:0000256" key="11">
    <source>
        <dbReference type="ARBA" id="ARBA00055994"/>
    </source>
</evidence>
<dbReference type="InterPro" id="IPR050086">
    <property type="entry name" value="MetN_ABC_transporter-like"/>
</dbReference>
<evidence type="ECO:0000256" key="9">
    <source>
        <dbReference type="ARBA" id="ARBA00023136"/>
    </source>
</evidence>
<dbReference type="InterPro" id="IPR018449">
    <property type="entry name" value="NIL_domain"/>
</dbReference>
<dbReference type="InterPro" id="IPR003593">
    <property type="entry name" value="AAA+_ATPase"/>
</dbReference>
<dbReference type="InterPro" id="IPR017871">
    <property type="entry name" value="ABC_transporter-like_CS"/>
</dbReference>
<evidence type="ECO:0000256" key="3">
    <source>
        <dbReference type="ARBA" id="ARBA00022448"/>
    </source>
</evidence>
<comment type="function">
    <text evidence="11">Part of the ABC transporter FtsEX involved in cellular division. Has ATPase activity. Essential for cell division and viability.</text>
</comment>
<dbReference type="Gene3D" id="3.40.50.300">
    <property type="entry name" value="P-loop containing nucleotide triphosphate hydrolases"/>
    <property type="match status" value="1"/>
</dbReference>
<feature type="domain" description="ABC transporter" evidence="12">
    <location>
        <begin position="2"/>
        <end position="241"/>
    </location>
</feature>
<protein>
    <submittedName>
        <fullName evidence="13">ATP-binding cassette domain-containing protein</fullName>
    </submittedName>
</protein>
<dbReference type="SMART" id="SM00930">
    <property type="entry name" value="NIL"/>
    <property type="match status" value="1"/>
</dbReference>
<comment type="similarity">
    <text evidence="2">Belongs to the ABC transporter superfamily.</text>
</comment>
<evidence type="ECO:0000256" key="5">
    <source>
        <dbReference type="ARBA" id="ARBA00022741"/>
    </source>
</evidence>
<dbReference type="InterPro" id="IPR027417">
    <property type="entry name" value="P-loop_NTPase"/>
</dbReference>
<evidence type="ECO:0000256" key="6">
    <source>
        <dbReference type="ARBA" id="ARBA00022840"/>
    </source>
</evidence>
<dbReference type="InterPro" id="IPR045865">
    <property type="entry name" value="ACT-like_dom_sf"/>
</dbReference>
<proteinExistence type="inferred from homology"/>
<evidence type="ECO:0000256" key="4">
    <source>
        <dbReference type="ARBA" id="ARBA00022475"/>
    </source>
</evidence>
<dbReference type="SMART" id="SM00382">
    <property type="entry name" value="AAA"/>
    <property type="match status" value="1"/>
</dbReference>
<dbReference type="EMBL" id="JANFML010000015">
    <property type="protein sequence ID" value="MDG4512383.1"/>
    <property type="molecule type" value="Genomic_DNA"/>
</dbReference>
<comment type="subcellular location">
    <subcellularLocation>
        <location evidence="1">Cell membrane</location>
        <topology evidence="1">Peripheral membrane protein</topology>
    </subcellularLocation>
</comment>
<dbReference type="Proteomes" id="UP001152879">
    <property type="component" value="Unassembled WGS sequence"/>
</dbReference>
<dbReference type="GO" id="GO:0016887">
    <property type="term" value="F:ATP hydrolysis activity"/>
    <property type="evidence" value="ECO:0007669"/>
    <property type="project" value="InterPro"/>
</dbReference>
<evidence type="ECO:0000313" key="14">
    <source>
        <dbReference type="Proteomes" id="UP001152879"/>
    </source>
</evidence>
<organism evidence="13 14">
    <name type="scientific">Streptococcus suis</name>
    <dbReference type="NCBI Taxonomy" id="1307"/>
    <lineage>
        <taxon>Bacteria</taxon>
        <taxon>Bacillati</taxon>
        <taxon>Bacillota</taxon>
        <taxon>Bacilli</taxon>
        <taxon>Lactobacillales</taxon>
        <taxon>Streptococcaceae</taxon>
        <taxon>Streptococcus</taxon>
    </lineage>
</organism>
<evidence type="ECO:0000256" key="1">
    <source>
        <dbReference type="ARBA" id="ARBA00004202"/>
    </source>
</evidence>
<dbReference type="PANTHER" id="PTHR43166">
    <property type="entry name" value="AMINO ACID IMPORT ATP-BINDING PROTEIN"/>
    <property type="match status" value="1"/>
</dbReference>
<dbReference type="InterPro" id="IPR041701">
    <property type="entry name" value="MetN_ABC"/>
</dbReference>
<evidence type="ECO:0000256" key="10">
    <source>
        <dbReference type="ARBA" id="ARBA00049360"/>
    </source>
</evidence>
<name>A0A9X4MKS3_STRSU</name>
<dbReference type="GO" id="GO:0005524">
    <property type="term" value="F:ATP binding"/>
    <property type="evidence" value="ECO:0007669"/>
    <property type="project" value="UniProtKB-KW"/>
</dbReference>
<dbReference type="AlphaFoldDB" id="A0A9X4MKS3"/>
<evidence type="ECO:0000313" key="13">
    <source>
        <dbReference type="EMBL" id="MDG4512383.1"/>
    </source>
</evidence>
<dbReference type="Pfam" id="PF00005">
    <property type="entry name" value="ABC_tran"/>
    <property type="match status" value="1"/>
</dbReference>
<keyword evidence="5" id="KW-0547">Nucleotide-binding</keyword>
<dbReference type="GO" id="GO:0006865">
    <property type="term" value="P:amino acid transport"/>
    <property type="evidence" value="ECO:0007669"/>
    <property type="project" value="UniProtKB-KW"/>
</dbReference>
<keyword evidence="7" id="KW-1278">Translocase</keyword>
<dbReference type="InterPro" id="IPR003439">
    <property type="entry name" value="ABC_transporter-like_ATP-bd"/>
</dbReference>
<reference evidence="13" key="1">
    <citation type="submission" date="2022-07" db="EMBL/GenBank/DDBJ databases">
        <title>Whole Genome Sequencing of Streptococcus suis.</title>
        <authorList>
            <person name="Dai X."/>
            <person name="Huang J."/>
            <person name="Wang L."/>
        </authorList>
    </citation>
    <scope>NUCLEOTIDE SEQUENCE</scope>
    <source>
        <strain evidence="13">SFB2</strain>
    </source>
</reference>
<dbReference type="Gene3D" id="3.30.70.260">
    <property type="match status" value="1"/>
</dbReference>
<dbReference type="CDD" id="cd03258">
    <property type="entry name" value="ABC_MetN_methionine_transporter"/>
    <property type="match status" value="1"/>
</dbReference>
<dbReference type="PROSITE" id="PS50893">
    <property type="entry name" value="ABC_TRANSPORTER_2"/>
    <property type="match status" value="1"/>
</dbReference>
<evidence type="ECO:0000256" key="8">
    <source>
        <dbReference type="ARBA" id="ARBA00022970"/>
    </source>
</evidence>
<keyword evidence="3" id="KW-0813">Transport</keyword>
<comment type="catalytic activity">
    <reaction evidence="10">
        <text>ATP + H2O = ADP + phosphate + H(+)</text>
        <dbReference type="Rhea" id="RHEA:13065"/>
        <dbReference type="ChEBI" id="CHEBI:15377"/>
        <dbReference type="ChEBI" id="CHEBI:15378"/>
        <dbReference type="ChEBI" id="CHEBI:30616"/>
        <dbReference type="ChEBI" id="CHEBI:43474"/>
        <dbReference type="ChEBI" id="CHEBI:456216"/>
    </reaction>
</comment>
<dbReference type="Pfam" id="PF09383">
    <property type="entry name" value="NIL"/>
    <property type="match status" value="1"/>
</dbReference>
<keyword evidence="8" id="KW-0029">Amino-acid transport</keyword>
<dbReference type="SUPFAM" id="SSF52540">
    <property type="entry name" value="P-loop containing nucleoside triphosphate hydrolases"/>
    <property type="match status" value="1"/>
</dbReference>
<keyword evidence="4" id="KW-1003">Cell membrane</keyword>
<evidence type="ECO:0000256" key="2">
    <source>
        <dbReference type="ARBA" id="ARBA00005417"/>
    </source>
</evidence>
<gene>
    <name evidence="13" type="ORF">NOL15_05915</name>
</gene>
<accession>A0A9X4MKS3</accession>
<keyword evidence="6 13" id="KW-0067">ATP-binding</keyword>
<dbReference type="PANTHER" id="PTHR43166:SF30">
    <property type="entry name" value="METHIONINE IMPORT ATP-BINDING PROTEIN METN"/>
    <property type="match status" value="1"/>
</dbReference>
<evidence type="ECO:0000259" key="12">
    <source>
        <dbReference type="PROSITE" id="PS50893"/>
    </source>
</evidence>
<keyword evidence="9" id="KW-0472">Membrane</keyword>
<sequence>MIKIEQVSKSYFVNGRVISALQDVSLHVKEGSIYGVIGYSGAGKSTLLRLVNGLEKPDKGEIEVQGKLLTKLPENELNALRKNIGMVFQQFNLLESQTVFQNIALPLILTKVSKKDQEDRVNTLLDFVDLREKANVKVSQLSGGQKQRIGIARALATNPEILLCDEATSALDPHTTDAILDLLVKVNEQFGVTILLITHEMDVIRKICDQITIMEAGKIVEQGDTLEIFKNPQQEITKRFVETVVSNRVPRIISEQLLPTDTVAKLIFVGRHAGDGILHSLALVFNIKISILAASISELRNDLLGILIVKIEGDYFNFSAIEEYLLEQNVSIERLGEF</sequence>
<evidence type="ECO:0000256" key="7">
    <source>
        <dbReference type="ARBA" id="ARBA00022967"/>
    </source>
</evidence>
<dbReference type="PROSITE" id="PS00211">
    <property type="entry name" value="ABC_TRANSPORTER_1"/>
    <property type="match status" value="1"/>
</dbReference>